<evidence type="ECO:0000313" key="2">
    <source>
        <dbReference type="EMBL" id="KAK7933976.1"/>
    </source>
</evidence>
<gene>
    <name evidence="2" type="ORF">WMY93_004872</name>
</gene>
<evidence type="ECO:0000256" key="1">
    <source>
        <dbReference type="SAM" id="MobiDB-lite"/>
    </source>
</evidence>
<organism evidence="2 3">
    <name type="scientific">Mugilogobius chulae</name>
    <name type="common">yellowstripe goby</name>
    <dbReference type="NCBI Taxonomy" id="88201"/>
    <lineage>
        <taxon>Eukaryota</taxon>
        <taxon>Metazoa</taxon>
        <taxon>Chordata</taxon>
        <taxon>Craniata</taxon>
        <taxon>Vertebrata</taxon>
        <taxon>Euteleostomi</taxon>
        <taxon>Actinopterygii</taxon>
        <taxon>Neopterygii</taxon>
        <taxon>Teleostei</taxon>
        <taxon>Neoteleostei</taxon>
        <taxon>Acanthomorphata</taxon>
        <taxon>Gobiaria</taxon>
        <taxon>Gobiiformes</taxon>
        <taxon>Gobioidei</taxon>
        <taxon>Gobiidae</taxon>
        <taxon>Gobionellinae</taxon>
        <taxon>Mugilogobius</taxon>
    </lineage>
</organism>
<dbReference type="PANTHER" id="PTHR31025:SF19">
    <property type="entry name" value="SI:CH73-42K18.1-RELATED"/>
    <property type="match status" value="1"/>
</dbReference>
<reference evidence="3" key="1">
    <citation type="submission" date="2024-04" db="EMBL/GenBank/DDBJ databases">
        <title>Salinicola lusitanus LLJ914,a marine bacterium isolated from the Okinawa Trough.</title>
        <authorList>
            <person name="Li J."/>
        </authorList>
    </citation>
    <scope>NUCLEOTIDE SEQUENCE [LARGE SCALE GENOMIC DNA]</scope>
</reference>
<name>A0AAW0PTB6_9GOBI</name>
<evidence type="ECO:0000313" key="3">
    <source>
        <dbReference type="Proteomes" id="UP001460270"/>
    </source>
</evidence>
<dbReference type="Proteomes" id="UP001460270">
    <property type="component" value="Unassembled WGS sequence"/>
</dbReference>
<comment type="caution">
    <text evidence="2">The sequence shown here is derived from an EMBL/GenBank/DDBJ whole genome shotgun (WGS) entry which is preliminary data.</text>
</comment>
<feature type="compositionally biased region" description="Low complexity" evidence="1">
    <location>
        <begin position="91"/>
        <end position="103"/>
    </location>
</feature>
<sequence length="494" mass="56210">MLLRIILGDDNIRKVTLDPLPDTVEGLITCLKIKLGISGEMVIQYQDPEFNMELCNLSNMTDLPKDKATLKVLTKATEPDHTDSSTLDNESMSSSCEDSPSTSQTRQLPHPFPIPTFAYDVELRLRSANEVFAKNGEVFETPKEMKSDLLDKLAEAIFVYTPYPTRDEIDAVAQALVDKHPCLKDPGSEFGWYSWKFSLKFKIQNFRQKLRQAGCPELSLNKRSSSPTKSKKLKKAKKSEVNFLPGHPEGKNENDLENERALLISEVKKRNIDWTLVDKMMDSTYSLRRKEIVKDEPLVAHVQERWPALFFVRQIELEFTRLTSMKLRESFLAGLDQYLDCFLELFKTKSGIPALSSLLKQLDNSTHRKRIILLLGLPHFLKEDSSAFTKTIEVTDDEQSIAKGMKVGVLVVMDGQDFIDAAVVLEEAVVLSQLRDLPTAVAMLMGLLYSLNIDYPRELKYTFEVMQKVFMNIGGGQCSSFVHGLRNRLLRRQM</sequence>
<protein>
    <submittedName>
        <fullName evidence="2">Uncharacterized protein</fullName>
    </submittedName>
</protein>
<proteinExistence type="predicted"/>
<accession>A0AAW0PTB6</accession>
<keyword evidence="3" id="KW-1185">Reference proteome</keyword>
<dbReference type="AlphaFoldDB" id="A0AAW0PTB6"/>
<dbReference type="PANTHER" id="PTHR31025">
    <property type="entry name" value="SI:CH211-196P9.1-RELATED"/>
    <property type="match status" value="1"/>
</dbReference>
<feature type="region of interest" description="Disordered" evidence="1">
    <location>
        <begin position="217"/>
        <end position="255"/>
    </location>
</feature>
<dbReference type="EMBL" id="JBBPFD010000003">
    <property type="protein sequence ID" value="KAK7933976.1"/>
    <property type="molecule type" value="Genomic_DNA"/>
</dbReference>
<feature type="region of interest" description="Disordered" evidence="1">
    <location>
        <begin position="75"/>
        <end position="111"/>
    </location>
</feature>